<evidence type="ECO:0000256" key="3">
    <source>
        <dbReference type="ARBA" id="ARBA00022448"/>
    </source>
</evidence>
<gene>
    <name evidence="9" type="ORF">GA0070617_2222</name>
</gene>
<comment type="similarity">
    <text evidence="2">Belongs to the nucleobase:cation symporter-2 (NCS2) (TC 2.A.40) family.</text>
</comment>
<feature type="transmembrane region" description="Helical" evidence="8">
    <location>
        <begin position="325"/>
        <end position="348"/>
    </location>
</feature>
<feature type="transmembrane region" description="Helical" evidence="8">
    <location>
        <begin position="354"/>
        <end position="375"/>
    </location>
</feature>
<evidence type="ECO:0000256" key="4">
    <source>
        <dbReference type="ARBA" id="ARBA00022475"/>
    </source>
</evidence>
<evidence type="ECO:0000313" key="10">
    <source>
        <dbReference type="Proteomes" id="UP000198937"/>
    </source>
</evidence>
<evidence type="ECO:0000256" key="8">
    <source>
        <dbReference type="SAM" id="Phobius"/>
    </source>
</evidence>
<dbReference type="GO" id="GO:0042907">
    <property type="term" value="F:xanthine transmembrane transporter activity"/>
    <property type="evidence" value="ECO:0007669"/>
    <property type="project" value="TreeGrafter"/>
</dbReference>
<keyword evidence="5 8" id="KW-0812">Transmembrane</keyword>
<feature type="transmembrane region" description="Helical" evidence="8">
    <location>
        <begin position="203"/>
        <end position="222"/>
    </location>
</feature>
<reference evidence="9 10" key="1">
    <citation type="submission" date="2016-06" db="EMBL/GenBank/DDBJ databases">
        <authorList>
            <person name="Kjaerup R.B."/>
            <person name="Dalgaard T.S."/>
            <person name="Juul-Madsen H.R."/>
        </authorList>
    </citation>
    <scope>NUCLEOTIDE SEQUENCE [LARGE SCALE GENOMIC DNA]</scope>
    <source>
        <strain evidence="9 10">DSM 45577</strain>
    </source>
</reference>
<protein>
    <submittedName>
        <fullName evidence="9">Uracil-xanthine permease</fullName>
    </submittedName>
</protein>
<keyword evidence="10" id="KW-1185">Reference proteome</keyword>
<feature type="transmembrane region" description="Helical" evidence="8">
    <location>
        <begin position="115"/>
        <end position="136"/>
    </location>
</feature>
<dbReference type="EMBL" id="FMIA01000002">
    <property type="protein sequence ID" value="SCL52947.1"/>
    <property type="molecule type" value="Genomic_DNA"/>
</dbReference>
<dbReference type="STRING" id="683228.GA0070617_2222"/>
<keyword evidence="6 8" id="KW-1133">Transmembrane helix</keyword>
<dbReference type="PANTHER" id="PTHR42810:SF4">
    <property type="entry name" value="URIC ACID TRANSPORTER UACT"/>
    <property type="match status" value="1"/>
</dbReference>
<evidence type="ECO:0000256" key="5">
    <source>
        <dbReference type="ARBA" id="ARBA00022692"/>
    </source>
</evidence>
<accession>A0A1C6UFY0</accession>
<evidence type="ECO:0000256" key="7">
    <source>
        <dbReference type="ARBA" id="ARBA00023136"/>
    </source>
</evidence>
<feature type="transmembrane region" description="Helical" evidence="8">
    <location>
        <begin position="387"/>
        <end position="403"/>
    </location>
</feature>
<keyword evidence="3" id="KW-0813">Transport</keyword>
<dbReference type="Pfam" id="PF00860">
    <property type="entry name" value="Xan_ur_permease"/>
    <property type="match status" value="1"/>
</dbReference>
<organism evidence="9 10">
    <name type="scientific">Micromonospora yangpuensis</name>
    <dbReference type="NCBI Taxonomy" id="683228"/>
    <lineage>
        <taxon>Bacteria</taxon>
        <taxon>Bacillati</taxon>
        <taxon>Actinomycetota</taxon>
        <taxon>Actinomycetes</taxon>
        <taxon>Micromonosporales</taxon>
        <taxon>Micromonosporaceae</taxon>
        <taxon>Micromonospora</taxon>
    </lineage>
</organism>
<dbReference type="OrthoDB" id="9779092at2"/>
<proteinExistence type="inferred from homology"/>
<dbReference type="RefSeq" id="WP_091436115.1">
    <property type="nucleotide sequence ID" value="NZ_BMMJ01000004.1"/>
</dbReference>
<dbReference type="GO" id="GO:0005886">
    <property type="term" value="C:plasma membrane"/>
    <property type="evidence" value="ECO:0007669"/>
    <property type="project" value="UniProtKB-SubCell"/>
</dbReference>
<sequence length="442" mass="44910">MTDTPTEPRSRWAAWTVHGDGRTVRPGDVVHPGERLSWPRTVGIGVQHVVAMFGATFTVPLITGFPPATTLFFSGLGTLLFLLITGNRLPSYLGSSFAFIAPVLAAKAGGDIGPALGGIVVAGAALALVGVLVQVVGTRWIEVLMPPVVTGAIVALIGLNLAPVAWDGDGSGTGVKAQPLIAVVTLAAILLATVAFRGFAARLSILLGVVVGWLFAAAVGGLDDAALTGLRDAAWVGLPEFHAPSFSLRATVLVIPVILVLIAENAGHVKAVAAMTGRSLDKQLGRAFLGDGLATVLAGSGGGSGTTTYAENIGVMAATRVYSTAAYWVAGLTAVLLGLSPKFGALILTVPAGVLGGATTALYGLIAILGARIWIESRVDFHDPVNLMTAAVAVIVGAANYTLTAGDLSFNGIALGTAAALLIYHGMRLVARLRGTTPPPTA</sequence>
<feature type="transmembrane region" description="Helical" evidence="8">
    <location>
        <begin position="242"/>
        <end position="263"/>
    </location>
</feature>
<feature type="transmembrane region" description="Helical" evidence="8">
    <location>
        <begin position="409"/>
        <end position="427"/>
    </location>
</feature>
<evidence type="ECO:0000256" key="2">
    <source>
        <dbReference type="ARBA" id="ARBA00008821"/>
    </source>
</evidence>
<evidence type="ECO:0000256" key="6">
    <source>
        <dbReference type="ARBA" id="ARBA00022989"/>
    </source>
</evidence>
<dbReference type="InterPro" id="IPR006043">
    <property type="entry name" value="NCS2"/>
</dbReference>
<feature type="transmembrane region" description="Helical" evidence="8">
    <location>
        <begin position="148"/>
        <end position="166"/>
    </location>
</feature>
<feature type="transmembrane region" description="Helical" evidence="8">
    <location>
        <begin position="92"/>
        <end position="109"/>
    </location>
</feature>
<dbReference type="AlphaFoldDB" id="A0A1C6UFY0"/>
<keyword evidence="7 8" id="KW-0472">Membrane</keyword>
<feature type="transmembrane region" description="Helical" evidence="8">
    <location>
        <begin position="68"/>
        <end position="85"/>
    </location>
</feature>
<keyword evidence="4" id="KW-1003">Cell membrane</keyword>
<dbReference type="NCBIfam" id="TIGR00801">
    <property type="entry name" value="ncs2"/>
    <property type="match status" value="1"/>
</dbReference>
<comment type="subcellular location">
    <subcellularLocation>
        <location evidence="1">Cell membrane</location>
        <topology evidence="1">Multi-pass membrane protein</topology>
    </subcellularLocation>
</comment>
<dbReference type="PANTHER" id="PTHR42810">
    <property type="entry name" value="PURINE PERMEASE C1399.01C-RELATED"/>
    <property type="match status" value="1"/>
</dbReference>
<feature type="transmembrane region" description="Helical" evidence="8">
    <location>
        <begin position="178"/>
        <end position="196"/>
    </location>
</feature>
<evidence type="ECO:0000256" key="1">
    <source>
        <dbReference type="ARBA" id="ARBA00004651"/>
    </source>
</evidence>
<dbReference type="InterPro" id="IPR006042">
    <property type="entry name" value="Xan_ur_permease"/>
</dbReference>
<dbReference type="Proteomes" id="UP000198937">
    <property type="component" value="Unassembled WGS sequence"/>
</dbReference>
<evidence type="ECO:0000313" key="9">
    <source>
        <dbReference type="EMBL" id="SCL52947.1"/>
    </source>
</evidence>
<name>A0A1C6UFY0_9ACTN</name>